<dbReference type="InterPro" id="IPR051604">
    <property type="entry name" value="Ergot_Alk_Oxidoreductase"/>
</dbReference>
<dbReference type="PANTHER" id="PTHR43162">
    <property type="match status" value="1"/>
</dbReference>
<dbReference type="InterPro" id="IPR008030">
    <property type="entry name" value="NmrA-like"/>
</dbReference>
<gene>
    <name evidence="2" type="ORF">EUU25_08585</name>
</gene>
<evidence type="ECO:0000313" key="2">
    <source>
        <dbReference type="EMBL" id="QGY80671.1"/>
    </source>
</evidence>
<dbReference type="SUPFAM" id="SSF51735">
    <property type="entry name" value="NAD(P)-binding Rossmann-fold domains"/>
    <property type="match status" value="1"/>
</dbReference>
<feature type="domain" description="NmrA-like" evidence="1">
    <location>
        <begin position="19"/>
        <end position="262"/>
    </location>
</feature>
<dbReference type="Pfam" id="PF05368">
    <property type="entry name" value="NmrA"/>
    <property type="match status" value="1"/>
</dbReference>
<keyword evidence="3" id="KW-1185">Reference proteome</keyword>
<reference evidence="3" key="1">
    <citation type="submission" date="2019-01" db="EMBL/GenBank/DDBJ databases">
        <title>Sphingorhabdus lacus sp.nov., isolated from an oligotrophic freshwater lake.</title>
        <authorList>
            <person name="Park M."/>
        </authorList>
    </citation>
    <scope>NUCLEOTIDE SEQUENCE [LARGE SCALE GENOMIC DNA]</scope>
    <source>
        <strain evidence="3">IMCC1753</strain>
    </source>
</reference>
<name>A0A6I6L8L2_9SPHN</name>
<evidence type="ECO:0000259" key="1">
    <source>
        <dbReference type="Pfam" id="PF05368"/>
    </source>
</evidence>
<protein>
    <recommendedName>
        <fullName evidence="1">NmrA-like domain-containing protein</fullName>
    </recommendedName>
</protein>
<dbReference type="KEGG" id="slaa:EUU25_08585"/>
<dbReference type="Proteomes" id="UP000428803">
    <property type="component" value="Chromosome"/>
</dbReference>
<sequence length="329" mass="36637">MCEAAMAAVRGSNTKPPLERISVFGANGHIGRPLADWMRANSPSTGLKLVMRNEDHRAALATAFPQAEICIANYYDLGSLESALSGVQGAFIVTPDFLDEQRAMTNFVYAARTNPGLRHIVRLIADPPGMTAERVPDSLKAFGGGTAVQHLRAKAILEQSGLPFTYINIAAYFMQNFLTPFFNGPIRAERILSVPRNRRMGFIDTHDIGACAAAILLSGNQRHIGQTYHLDNGHDVLWFDEVASLMSDVFDQTITYDGTDETFLRICGEGVKAYIGRPDADQYYINYFQFEQDNETVWRKSDIVEFLTGRPAKTLRQWLSENKHNILGQ</sequence>
<dbReference type="EMBL" id="CP035733">
    <property type="protein sequence ID" value="QGY80671.1"/>
    <property type="molecule type" value="Genomic_DNA"/>
</dbReference>
<accession>A0A6I6L8L2</accession>
<evidence type="ECO:0000313" key="3">
    <source>
        <dbReference type="Proteomes" id="UP000428803"/>
    </source>
</evidence>
<dbReference type="PANTHER" id="PTHR43162:SF1">
    <property type="entry name" value="PRESTALK A DIFFERENTIATION PROTEIN A"/>
    <property type="match status" value="1"/>
</dbReference>
<dbReference type="AlphaFoldDB" id="A0A6I6L8L2"/>
<organism evidence="2 3">
    <name type="scientific">Sphingorhabdus lacus</name>
    <dbReference type="NCBI Taxonomy" id="392610"/>
    <lineage>
        <taxon>Bacteria</taxon>
        <taxon>Pseudomonadati</taxon>
        <taxon>Pseudomonadota</taxon>
        <taxon>Alphaproteobacteria</taxon>
        <taxon>Sphingomonadales</taxon>
        <taxon>Sphingomonadaceae</taxon>
        <taxon>Sphingorhabdus</taxon>
    </lineage>
</organism>
<dbReference type="Gene3D" id="3.40.50.720">
    <property type="entry name" value="NAD(P)-binding Rossmann-like Domain"/>
    <property type="match status" value="1"/>
</dbReference>
<dbReference type="InterPro" id="IPR036291">
    <property type="entry name" value="NAD(P)-bd_dom_sf"/>
</dbReference>
<proteinExistence type="predicted"/>
<dbReference type="Gene3D" id="3.90.25.10">
    <property type="entry name" value="UDP-galactose 4-epimerase, domain 1"/>
    <property type="match status" value="1"/>
</dbReference>